<comment type="caution">
    <text evidence="11">The sequence shown here is derived from an EMBL/GenBank/DDBJ whole genome shotgun (WGS) entry which is preliminary data.</text>
</comment>
<feature type="domain" description="Sodium/calcium exchanger membrane region" evidence="10">
    <location>
        <begin position="480"/>
        <end position="622"/>
    </location>
</feature>
<keyword evidence="7 9" id="KW-0472">Membrane</keyword>
<feature type="domain" description="Sodium/calcium exchanger membrane region" evidence="10">
    <location>
        <begin position="107"/>
        <end position="245"/>
    </location>
</feature>
<evidence type="ECO:0000256" key="5">
    <source>
        <dbReference type="ARBA" id="ARBA00022692"/>
    </source>
</evidence>
<sequence length="642" mass="73840">FSNRRDIFKVNMVKNQTSLDDEFEYFLRNVRCCNQLTNVLPLSETSFRQASCISVLYLPYDNRCMMLQRVHNCHDIIGYFNYFEIMYCFFHVHDKITELCVSFLCLAIAIIFLLLMSIVVDSYFLPVLKILSVRLRMNESVAGATLLVFGASCPNLVANMLPIRQGSAMFASTIADSVVTVLLCGGLICYMKPFKMDGFVVVRDLLFFWLAVELLRYLMFYNMHMSRTDSLILLSVYALYLVIILADLWLMRRSIRKLQNEITAMEKQSITEERNRKLRSKIMALKNLLQNDHISIRHSTLQPRDPDLQQPLGIHLALSTLNQAKAESVDYNATRTILHSKSNSKNSRLWSDFLESLNPIDATNWRLAGRCERIYIMLKCPMRLLVTILVPVVDYELYKHGWSKLLNCTQIVTNPFFVITAVHMKVQNRYSSWYTDTNVRYSKWSLCLTVPLAIIAFFHTRTDLPPPYHFLFIVLTTSSSLVIIVICTSEIDVLLLIVGIVCNMSEHFVNITFGCIGNALVNLLASYSMTIQGYEKMAFTAVFASPFFNTVVTMGIVFLHNKKVLEPGSASWLNGEHGDNCYIFISITIVTTLWWLLILNFNTRRSAAIFSWSIFLVFLLYAAAVEWDLVHEMGKDEYYPPI</sequence>
<feature type="transmembrane region" description="Helical" evidence="9">
    <location>
        <begin position="231"/>
        <end position="250"/>
    </location>
</feature>
<keyword evidence="4" id="KW-0406">Ion transport</keyword>
<feature type="coiled-coil region" evidence="8">
    <location>
        <begin position="248"/>
        <end position="275"/>
    </location>
</feature>
<dbReference type="PANTHER" id="PTHR12266">
    <property type="entry name" value="NA+/CA2+ K+ INDEPENDENT EXCHANGER"/>
    <property type="match status" value="1"/>
</dbReference>
<feature type="transmembrane region" description="Helical" evidence="9">
    <location>
        <begin position="470"/>
        <end position="501"/>
    </location>
</feature>
<feature type="transmembrane region" description="Helical" evidence="9">
    <location>
        <begin position="101"/>
        <end position="120"/>
    </location>
</feature>
<keyword evidence="4" id="KW-0106">Calcium</keyword>
<feature type="non-terminal residue" evidence="11">
    <location>
        <position position="642"/>
    </location>
</feature>
<evidence type="ECO:0000256" key="1">
    <source>
        <dbReference type="ARBA" id="ARBA00004141"/>
    </source>
</evidence>
<evidence type="ECO:0000313" key="12">
    <source>
        <dbReference type="Proteomes" id="UP001200034"/>
    </source>
</evidence>
<dbReference type="InterPro" id="IPR051359">
    <property type="entry name" value="CaCA_antiporter"/>
</dbReference>
<evidence type="ECO:0000256" key="4">
    <source>
        <dbReference type="ARBA" id="ARBA00022568"/>
    </source>
</evidence>
<keyword evidence="12" id="KW-1185">Reference proteome</keyword>
<evidence type="ECO:0000256" key="7">
    <source>
        <dbReference type="ARBA" id="ARBA00023136"/>
    </source>
</evidence>
<evidence type="ECO:0000313" key="11">
    <source>
        <dbReference type="EMBL" id="KAH8370772.1"/>
    </source>
</evidence>
<gene>
    <name evidence="11" type="ORF">KR093_004906</name>
</gene>
<dbReference type="InterPro" id="IPR004837">
    <property type="entry name" value="NaCa_Exmemb"/>
</dbReference>
<dbReference type="Proteomes" id="UP001200034">
    <property type="component" value="Unassembled WGS sequence"/>
</dbReference>
<dbReference type="AlphaFoldDB" id="A0AAD4K046"/>
<keyword evidence="3" id="KW-0050">Antiport</keyword>
<dbReference type="PANTHER" id="PTHR12266:SF0">
    <property type="entry name" value="MITOCHONDRIAL SODIUM_CALCIUM EXCHANGER PROTEIN"/>
    <property type="match status" value="1"/>
</dbReference>
<feature type="transmembrane region" description="Helical" evidence="9">
    <location>
        <begin position="167"/>
        <end position="188"/>
    </location>
</feature>
<evidence type="ECO:0000256" key="2">
    <source>
        <dbReference type="ARBA" id="ARBA00022448"/>
    </source>
</evidence>
<reference evidence="11" key="1">
    <citation type="journal article" date="2021" name="Mol. Ecol. Resour.">
        <title>Phylogenomic analyses of the genus Drosophila reveals genomic signals of climate adaptation.</title>
        <authorList>
            <person name="Li F."/>
            <person name="Rane R.V."/>
            <person name="Luria V."/>
            <person name="Xiong Z."/>
            <person name="Chen J."/>
            <person name="Li Z."/>
            <person name="Catullo R.A."/>
            <person name="Griffin P.C."/>
            <person name="Schiffer M."/>
            <person name="Pearce S."/>
            <person name="Lee S.F."/>
            <person name="McElroy K."/>
            <person name="Stocker A."/>
            <person name="Shirriffs J."/>
            <person name="Cockerell F."/>
            <person name="Coppin C."/>
            <person name="Sgro C.M."/>
            <person name="Karger A."/>
            <person name="Cain J.W."/>
            <person name="Weber J.A."/>
            <person name="Santpere G."/>
            <person name="Kirschner M.W."/>
            <person name="Hoffmann A.A."/>
            <person name="Oakeshott J.G."/>
            <person name="Zhang G."/>
        </authorList>
    </citation>
    <scope>NUCLEOTIDE SEQUENCE</scope>
    <source>
        <strain evidence="11">BGI-SZ-2011g</strain>
    </source>
</reference>
<feature type="transmembrane region" description="Helical" evidence="9">
    <location>
        <begin position="200"/>
        <end position="219"/>
    </location>
</feature>
<dbReference type="GO" id="GO:0006874">
    <property type="term" value="P:intracellular calcium ion homeostasis"/>
    <property type="evidence" value="ECO:0007669"/>
    <property type="project" value="TreeGrafter"/>
</dbReference>
<keyword evidence="8" id="KW-0175">Coiled coil</keyword>
<keyword evidence="6 9" id="KW-1133">Transmembrane helix</keyword>
<protein>
    <recommendedName>
        <fullName evidence="10">Sodium/calcium exchanger membrane region domain-containing protein</fullName>
    </recommendedName>
</protein>
<evidence type="ECO:0000256" key="3">
    <source>
        <dbReference type="ARBA" id="ARBA00022449"/>
    </source>
</evidence>
<name>A0AAD4K046_9MUSC</name>
<feature type="transmembrane region" description="Helical" evidence="9">
    <location>
        <begin position="580"/>
        <end position="599"/>
    </location>
</feature>
<comment type="subcellular location">
    <subcellularLocation>
        <location evidence="1">Membrane</location>
        <topology evidence="1">Multi-pass membrane protein</topology>
    </subcellularLocation>
</comment>
<organism evidence="11 12">
    <name type="scientific">Drosophila rubida</name>
    <dbReference type="NCBI Taxonomy" id="30044"/>
    <lineage>
        <taxon>Eukaryota</taxon>
        <taxon>Metazoa</taxon>
        <taxon>Ecdysozoa</taxon>
        <taxon>Arthropoda</taxon>
        <taxon>Hexapoda</taxon>
        <taxon>Insecta</taxon>
        <taxon>Pterygota</taxon>
        <taxon>Neoptera</taxon>
        <taxon>Endopterygota</taxon>
        <taxon>Diptera</taxon>
        <taxon>Brachycera</taxon>
        <taxon>Muscomorpha</taxon>
        <taxon>Ephydroidea</taxon>
        <taxon>Drosophilidae</taxon>
        <taxon>Drosophila</taxon>
    </lineage>
</organism>
<dbReference type="Pfam" id="PF01699">
    <property type="entry name" value="Na_Ca_ex"/>
    <property type="match status" value="2"/>
</dbReference>
<dbReference type="GO" id="GO:0016020">
    <property type="term" value="C:membrane"/>
    <property type="evidence" value="ECO:0007669"/>
    <property type="project" value="UniProtKB-SubCell"/>
</dbReference>
<evidence type="ECO:0000259" key="10">
    <source>
        <dbReference type="Pfam" id="PF01699"/>
    </source>
</evidence>
<evidence type="ECO:0000256" key="6">
    <source>
        <dbReference type="ARBA" id="ARBA00022989"/>
    </source>
</evidence>
<feature type="transmembrane region" description="Helical" evidence="9">
    <location>
        <begin position="141"/>
        <end position="161"/>
    </location>
</feature>
<dbReference type="Gene3D" id="1.20.1420.30">
    <property type="entry name" value="NCX, central ion-binding region"/>
    <property type="match status" value="2"/>
</dbReference>
<feature type="transmembrane region" description="Helical" evidence="9">
    <location>
        <begin position="537"/>
        <end position="560"/>
    </location>
</feature>
<dbReference type="GO" id="GO:0005432">
    <property type="term" value="F:calcium:sodium antiporter activity"/>
    <property type="evidence" value="ECO:0007669"/>
    <property type="project" value="TreeGrafter"/>
</dbReference>
<keyword evidence="5 9" id="KW-0812">Transmembrane</keyword>
<accession>A0AAD4K046</accession>
<dbReference type="InterPro" id="IPR044880">
    <property type="entry name" value="NCX_ion-bd_dom_sf"/>
</dbReference>
<keyword evidence="2" id="KW-0813">Transport</keyword>
<dbReference type="EMBL" id="JAJJHW010002585">
    <property type="protein sequence ID" value="KAH8370772.1"/>
    <property type="molecule type" value="Genomic_DNA"/>
</dbReference>
<feature type="transmembrane region" description="Helical" evidence="9">
    <location>
        <begin position="441"/>
        <end position="458"/>
    </location>
</feature>
<evidence type="ECO:0000256" key="9">
    <source>
        <dbReference type="SAM" id="Phobius"/>
    </source>
</evidence>
<evidence type="ECO:0000256" key="8">
    <source>
        <dbReference type="SAM" id="Coils"/>
    </source>
</evidence>
<proteinExistence type="predicted"/>
<feature type="transmembrane region" description="Helical" evidence="9">
    <location>
        <begin position="606"/>
        <end position="624"/>
    </location>
</feature>
<keyword evidence="4" id="KW-0109">Calcium transport</keyword>